<dbReference type="EMBL" id="JACHHT010000002">
    <property type="protein sequence ID" value="MBB6521644.1"/>
    <property type="molecule type" value="Genomic_DNA"/>
</dbReference>
<sequence>MINISSPLELPALRLNDRLEHLLNQARAQESRFIDLAPSRGLELWHLDKVCSYASGNKFFKQALYWLAAETHPELPLLSFGGAYSNHLYALAAEAQRKKRNLIAVVRGLHEGPLNPCLRDLENMGASIQFVSRQDYRRKDDQDYLNELAQQWGPFIHVPEGGGGLMGAFGAQAIGLAAAEKDIENIVLAVGTGSTAAGVLAGLDIACRRQLLQGCRPSFKRLLLVPVIKLQRQPDQKNVLDEIQYLRSQLADVNAERLGVDANVETSDWVQWECCEGFQFGGYGKFPPQLARFLSSFESKFSVTLDPVYTAKAMAMACRFIAEEHYPDLPELSSRNSAQHQRLLFIHSGGLQGRRGFGLL</sequence>
<feature type="modified residue" description="N6-(pyridoxal phosphate)lysine" evidence="5">
    <location>
        <position position="58"/>
    </location>
</feature>
<evidence type="ECO:0000256" key="4">
    <source>
        <dbReference type="PIRSR" id="PIRSR006278-1"/>
    </source>
</evidence>
<dbReference type="InterPro" id="IPR036052">
    <property type="entry name" value="TrpB-like_PALP_sf"/>
</dbReference>
<evidence type="ECO:0000256" key="1">
    <source>
        <dbReference type="ARBA" id="ARBA00001933"/>
    </source>
</evidence>
<evidence type="ECO:0000256" key="5">
    <source>
        <dbReference type="PIRSR" id="PIRSR006278-2"/>
    </source>
</evidence>
<comment type="cofactor">
    <cofactor evidence="1">
        <name>pyridoxal 5'-phosphate</name>
        <dbReference type="ChEBI" id="CHEBI:597326"/>
    </cofactor>
</comment>
<organism evidence="6 7">
    <name type="scientific">Pseudoteredinibacter isoporae</name>
    <dbReference type="NCBI Taxonomy" id="570281"/>
    <lineage>
        <taxon>Bacteria</taxon>
        <taxon>Pseudomonadati</taxon>
        <taxon>Pseudomonadota</taxon>
        <taxon>Gammaproteobacteria</taxon>
        <taxon>Cellvibrionales</taxon>
        <taxon>Cellvibrionaceae</taxon>
        <taxon>Pseudoteredinibacter</taxon>
    </lineage>
</organism>
<keyword evidence="6" id="KW-0378">Hydrolase</keyword>
<keyword evidence="7" id="KW-1185">Reference proteome</keyword>
<feature type="active site" description="Nucleophile" evidence="4">
    <location>
        <position position="85"/>
    </location>
</feature>
<accession>A0A7X0MX37</accession>
<dbReference type="RefSeq" id="WP_166844510.1">
    <property type="nucleotide sequence ID" value="NZ_JAAONY010000002.1"/>
</dbReference>
<evidence type="ECO:0000313" key="6">
    <source>
        <dbReference type="EMBL" id="MBB6521644.1"/>
    </source>
</evidence>
<dbReference type="PANTHER" id="PTHR43780:SF2">
    <property type="entry name" value="1-AMINOCYCLOPROPANE-1-CARBOXYLATE DEAMINASE-RELATED"/>
    <property type="match status" value="1"/>
</dbReference>
<evidence type="ECO:0000256" key="3">
    <source>
        <dbReference type="ARBA" id="ARBA00022898"/>
    </source>
</evidence>
<keyword evidence="3 5" id="KW-0663">Pyridoxal phosphate</keyword>
<dbReference type="GO" id="GO:0008660">
    <property type="term" value="F:1-aminocyclopropane-1-carboxylate deaminase activity"/>
    <property type="evidence" value="ECO:0007669"/>
    <property type="project" value="UniProtKB-EC"/>
</dbReference>
<dbReference type="SUPFAM" id="SSF53686">
    <property type="entry name" value="Tryptophan synthase beta subunit-like PLP-dependent enzymes"/>
    <property type="match status" value="1"/>
</dbReference>
<dbReference type="InParanoid" id="A0A7X0MX37"/>
<dbReference type="Gene3D" id="3.40.50.1100">
    <property type="match status" value="2"/>
</dbReference>
<evidence type="ECO:0000256" key="2">
    <source>
        <dbReference type="ARBA" id="ARBA00008639"/>
    </source>
</evidence>
<dbReference type="Proteomes" id="UP000528457">
    <property type="component" value="Unassembled WGS sequence"/>
</dbReference>
<comment type="caution">
    <text evidence="6">The sequence shown here is derived from an EMBL/GenBank/DDBJ whole genome shotgun (WGS) entry which is preliminary data.</text>
</comment>
<proteinExistence type="inferred from homology"/>
<evidence type="ECO:0000313" key="7">
    <source>
        <dbReference type="Proteomes" id="UP000528457"/>
    </source>
</evidence>
<dbReference type="GO" id="GO:0019148">
    <property type="term" value="F:D-cysteine desulfhydrase activity"/>
    <property type="evidence" value="ECO:0007669"/>
    <property type="project" value="TreeGrafter"/>
</dbReference>
<dbReference type="PANTHER" id="PTHR43780">
    <property type="entry name" value="1-AMINOCYCLOPROPANE-1-CARBOXYLATE DEAMINASE-RELATED"/>
    <property type="match status" value="1"/>
</dbReference>
<name>A0A7X0MX37_9GAMM</name>
<comment type="similarity">
    <text evidence="2">Belongs to the ACC deaminase/D-cysteine desulfhydrase family.</text>
</comment>
<reference evidence="6 7" key="1">
    <citation type="submission" date="2020-08" db="EMBL/GenBank/DDBJ databases">
        <title>Genomic Encyclopedia of Type Strains, Phase IV (KMG-IV): sequencing the most valuable type-strain genomes for metagenomic binning, comparative biology and taxonomic classification.</title>
        <authorList>
            <person name="Goeker M."/>
        </authorList>
    </citation>
    <scope>NUCLEOTIDE SEQUENCE [LARGE SCALE GENOMIC DNA]</scope>
    <source>
        <strain evidence="6 7">DSM 22368</strain>
    </source>
</reference>
<protein>
    <submittedName>
        <fullName evidence="6">1-aminocyclopropane-1-carboxylate deaminase</fullName>
        <ecNumber evidence="6">3.5.99.7</ecNumber>
    </submittedName>
</protein>
<dbReference type="PIRSF" id="PIRSF006278">
    <property type="entry name" value="ACCD_DCysDesulf"/>
    <property type="match status" value="1"/>
</dbReference>
<dbReference type="AlphaFoldDB" id="A0A7X0MX37"/>
<dbReference type="InterPro" id="IPR027278">
    <property type="entry name" value="ACCD_DCysDesulf"/>
</dbReference>
<dbReference type="EC" id="3.5.99.7" evidence="6"/>
<gene>
    <name evidence="6" type="ORF">HNR48_001929</name>
</gene>